<feature type="region of interest" description="Disordered" evidence="1">
    <location>
        <begin position="160"/>
        <end position="183"/>
    </location>
</feature>
<feature type="compositionally biased region" description="Basic and acidic residues" evidence="1">
    <location>
        <begin position="160"/>
        <end position="169"/>
    </location>
</feature>
<dbReference type="EMBL" id="JACHMB010000001">
    <property type="protein sequence ID" value="MBB5781647.1"/>
    <property type="molecule type" value="Genomic_DNA"/>
</dbReference>
<dbReference type="AlphaFoldDB" id="A0A7W9LF88"/>
<keyword evidence="4" id="KW-1185">Reference proteome</keyword>
<reference evidence="3 4" key="1">
    <citation type="submission" date="2020-08" db="EMBL/GenBank/DDBJ databases">
        <title>Sequencing the genomes of 1000 actinobacteria strains.</title>
        <authorList>
            <person name="Klenk H.-P."/>
        </authorList>
    </citation>
    <scope>NUCLEOTIDE SEQUENCE [LARGE SCALE GENOMIC DNA]</scope>
    <source>
        <strain evidence="3 4">DSM 45507</strain>
    </source>
</reference>
<accession>A0A7W9LF88</accession>
<gene>
    <name evidence="3" type="ORF">HD596_008403</name>
</gene>
<dbReference type="InterPro" id="IPR014044">
    <property type="entry name" value="CAP_dom"/>
</dbReference>
<evidence type="ECO:0000313" key="4">
    <source>
        <dbReference type="Proteomes" id="UP000579153"/>
    </source>
</evidence>
<evidence type="ECO:0000259" key="2">
    <source>
        <dbReference type="Pfam" id="PF00188"/>
    </source>
</evidence>
<dbReference type="InterPro" id="IPR035940">
    <property type="entry name" value="CAP_sf"/>
</dbReference>
<protein>
    <recommendedName>
        <fullName evidence="2">SCP domain-containing protein</fullName>
    </recommendedName>
</protein>
<dbReference type="RefSeq" id="WP_185074903.1">
    <property type="nucleotide sequence ID" value="NZ_JACHMB010000001.1"/>
</dbReference>
<dbReference type="PANTHER" id="PTHR31157:SF1">
    <property type="entry name" value="SCP DOMAIN-CONTAINING PROTEIN"/>
    <property type="match status" value="1"/>
</dbReference>
<name>A0A7W9LF88_9ACTN</name>
<organism evidence="3 4">
    <name type="scientific">Nonomuraea jabiensis</name>
    <dbReference type="NCBI Taxonomy" id="882448"/>
    <lineage>
        <taxon>Bacteria</taxon>
        <taxon>Bacillati</taxon>
        <taxon>Actinomycetota</taxon>
        <taxon>Actinomycetes</taxon>
        <taxon>Streptosporangiales</taxon>
        <taxon>Streptosporangiaceae</taxon>
        <taxon>Nonomuraea</taxon>
    </lineage>
</organism>
<evidence type="ECO:0000256" key="1">
    <source>
        <dbReference type="SAM" id="MobiDB-lite"/>
    </source>
</evidence>
<proteinExistence type="predicted"/>
<dbReference type="Gene3D" id="3.40.33.10">
    <property type="entry name" value="CAP"/>
    <property type="match status" value="2"/>
</dbReference>
<sequence>MTASRTGARPPLCSPSTATWVATAGHCAYDTDDDGHVLDRWVFVPGYYQGRALWGIYAAKQAFTHYDFDVYEDFDRDYAFVSVYNGLKVKLVGKGSKAEYDAYLGPKWTYNGEWRYAVLEDAGRLGDAVGGQGIAYNIKPGQKIFAFGYPAVWSGSILPKDPKVPDPRPTKGSPPSSGTVGTAEENEVVRLTNAERTKGGCKPLTPDPQLRAAAFGHSDDMAKGQPNPASVVQSWMNSPGHRNNIMNCAYTLIGVGMAENSGGTKHWTQVFAAK</sequence>
<dbReference type="InterPro" id="IPR043504">
    <property type="entry name" value="Peptidase_S1_PA_chymotrypsin"/>
</dbReference>
<dbReference type="SUPFAM" id="SSF50494">
    <property type="entry name" value="Trypsin-like serine proteases"/>
    <property type="match status" value="1"/>
</dbReference>
<dbReference type="InterPro" id="IPR009003">
    <property type="entry name" value="Peptidase_S1_PA"/>
</dbReference>
<dbReference type="CDD" id="cd05379">
    <property type="entry name" value="CAP_bacterial"/>
    <property type="match status" value="1"/>
</dbReference>
<dbReference type="Proteomes" id="UP000579153">
    <property type="component" value="Unassembled WGS sequence"/>
</dbReference>
<dbReference type="SUPFAM" id="SSF55797">
    <property type="entry name" value="PR-1-like"/>
    <property type="match status" value="1"/>
</dbReference>
<evidence type="ECO:0000313" key="3">
    <source>
        <dbReference type="EMBL" id="MBB5781647.1"/>
    </source>
</evidence>
<comment type="caution">
    <text evidence="3">The sequence shown here is derived from an EMBL/GenBank/DDBJ whole genome shotgun (WGS) entry which is preliminary data.</text>
</comment>
<feature type="domain" description="SCP" evidence="2">
    <location>
        <begin position="224"/>
        <end position="271"/>
    </location>
</feature>
<dbReference type="Gene3D" id="2.40.10.10">
    <property type="entry name" value="Trypsin-like serine proteases"/>
    <property type="match status" value="1"/>
</dbReference>
<dbReference type="PANTHER" id="PTHR31157">
    <property type="entry name" value="SCP DOMAIN-CONTAINING PROTEIN"/>
    <property type="match status" value="1"/>
</dbReference>
<dbReference type="Pfam" id="PF00188">
    <property type="entry name" value="CAP"/>
    <property type="match status" value="1"/>
</dbReference>